<dbReference type="Pfam" id="PF01501">
    <property type="entry name" value="Glyco_transf_8"/>
    <property type="match status" value="1"/>
</dbReference>
<organism evidence="4 5">
    <name type="scientific">Eubacterium cellulosolvens (strain ATCC 43171 / JCM 9499 / 6)</name>
    <name type="common">Cillobacterium cellulosolvens</name>
    <dbReference type="NCBI Taxonomy" id="633697"/>
    <lineage>
        <taxon>Bacteria</taxon>
        <taxon>Bacillati</taxon>
        <taxon>Bacillota</taxon>
        <taxon>Clostridia</taxon>
        <taxon>Eubacteriales</taxon>
        <taxon>Eubacteriaceae</taxon>
        <taxon>Eubacterium</taxon>
    </lineage>
</organism>
<dbReference type="eggNOG" id="COG1442">
    <property type="taxonomic scope" value="Bacteria"/>
</dbReference>
<dbReference type="PANTHER" id="PTHR13778">
    <property type="entry name" value="GLYCOSYLTRANSFERASE 8 DOMAIN-CONTAINING PROTEIN"/>
    <property type="match status" value="1"/>
</dbReference>
<keyword evidence="1" id="KW-0328">Glycosyltransferase</keyword>
<gene>
    <name evidence="4" type="ORF">EubceDRAFT1_0097</name>
</gene>
<sequence>MNIMVSFNDAYAFPTKVMLKSLILNNPEELYIYVVYTELSNESINSLKQLEDGKRIFVSMVPVNGHFLDELPLTGHFTKETFMRLFAQTILDESIDRILWLDGDVIVNRSISSFYNMDFEDSIYIGERKVQDANIEKKMSLNMPKDSAYINAGVLLINLKAARRKIDDRKIIDYILNHKEVLSLLDQDVINGYLNSYVKATNTAGLNNFFVNEMTHRNKDYVYKNARILHYVGVRKPWKSGYRFFGFRLWWKYAEYAEKRNKITYYTMIPSCLYGKMEHIGGLFLREHFYFVYKTILDRRKRKNL</sequence>
<dbReference type="PANTHER" id="PTHR13778:SF47">
    <property type="entry name" value="LIPOPOLYSACCHARIDE 1,3-GALACTOSYLTRANSFERASE"/>
    <property type="match status" value="1"/>
</dbReference>
<reference evidence="4 5" key="1">
    <citation type="submission" date="2010-08" db="EMBL/GenBank/DDBJ databases">
        <authorList>
            <consortium name="US DOE Joint Genome Institute (JGI-PGF)"/>
            <person name="Lucas S."/>
            <person name="Copeland A."/>
            <person name="Lapidus A."/>
            <person name="Cheng J.-F."/>
            <person name="Bruce D."/>
            <person name="Goodwin L."/>
            <person name="Pitluck S."/>
            <person name="Land M.L."/>
            <person name="Hauser L."/>
            <person name="Chang Y.-J."/>
            <person name="Anderson I.J."/>
            <person name="Johnson E."/>
            <person name="Mulhopadhyay B."/>
            <person name="Kyrpides N."/>
            <person name="Woyke T.J."/>
        </authorList>
    </citation>
    <scope>NUCLEOTIDE SEQUENCE [LARGE SCALE GENOMIC DNA]</scope>
    <source>
        <strain evidence="4 5">6</strain>
    </source>
</reference>
<dbReference type="HOGENOM" id="CLU_1967235_0_0_9"/>
<dbReference type="GO" id="GO:0046872">
    <property type="term" value="F:metal ion binding"/>
    <property type="evidence" value="ECO:0007669"/>
    <property type="project" value="UniProtKB-KW"/>
</dbReference>
<proteinExistence type="predicted"/>
<dbReference type="InterPro" id="IPR002495">
    <property type="entry name" value="Glyco_trans_8"/>
</dbReference>
<name>I5AQ89_EUBC6</name>
<evidence type="ECO:0000313" key="4">
    <source>
        <dbReference type="EMBL" id="EIM55962.1"/>
    </source>
</evidence>
<dbReference type="STRING" id="633697.EubceDRAFT1_0097"/>
<dbReference type="GO" id="GO:0016757">
    <property type="term" value="F:glycosyltransferase activity"/>
    <property type="evidence" value="ECO:0007669"/>
    <property type="project" value="UniProtKB-KW"/>
</dbReference>
<dbReference type="Gene3D" id="3.90.550.10">
    <property type="entry name" value="Spore Coat Polysaccharide Biosynthesis Protein SpsA, Chain A"/>
    <property type="match status" value="1"/>
</dbReference>
<evidence type="ECO:0000256" key="1">
    <source>
        <dbReference type="ARBA" id="ARBA00022676"/>
    </source>
</evidence>
<dbReference type="SUPFAM" id="SSF53448">
    <property type="entry name" value="Nucleotide-diphospho-sugar transferases"/>
    <property type="match status" value="1"/>
</dbReference>
<protein>
    <submittedName>
        <fullName evidence="4">LPS:glycosyltransferase</fullName>
    </submittedName>
</protein>
<accession>I5AQ89</accession>
<keyword evidence="2 4" id="KW-0808">Transferase</keyword>
<keyword evidence="5" id="KW-1185">Reference proteome</keyword>
<dbReference type="Proteomes" id="UP000005753">
    <property type="component" value="Chromosome"/>
</dbReference>
<dbReference type="InterPro" id="IPR050748">
    <property type="entry name" value="Glycosyltrans_8_dom-fam"/>
</dbReference>
<dbReference type="AlphaFoldDB" id="I5AQ89"/>
<evidence type="ECO:0000256" key="2">
    <source>
        <dbReference type="ARBA" id="ARBA00022679"/>
    </source>
</evidence>
<dbReference type="CDD" id="cd04194">
    <property type="entry name" value="GT8_A4GalT_like"/>
    <property type="match status" value="1"/>
</dbReference>
<dbReference type="EMBL" id="CM001487">
    <property type="protein sequence ID" value="EIM55962.1"/>
    <property type="molecule type" value="Genomic_DNA"/>
</dbReference>
<dbReference type="InterPro" id="IPR029044">
    <property type="entry name" value="Nucleotide-diphossugar_trans"/>
</dbReference>
<keyword evidence="3" id="KW-0479">Metal-binding</keyword>
<evidence type="ECO:0000256" key="3">
    <source>
        <dbReference type="ARBA" id="ARBA00022723"/>
    </source>
</evidence>
<evidence type="ECO:0000313" key="5">
    <source>
        <dbReference type="Proteomes" id="UP000005753"/>
    </source>
</evidence>
<reference evidence="4 5" key="2">
    <citation type="submission" date="2012-02" db="EMBL/GenBank/DDBJ databases">
        <title>Improved High-Quality Draft sequence of Eubacterium cellulosolvens 6.</title>
        <authorList>
            <consortium name="US DOE Joint Genome Institute"/>
            <person name="Lucas S."/>
            <person name="Han J."/>
            <person name="Lapidus A."/>
            <person name="Cheng J.-F."/>
            <person name="Goodwin L."/>
            <person name="Pitluck S."/>
            <person name="Peters L."/>
            <person name="Mikhailova N."/>
            <person name="Gu W."/>
            <person name="Detter J.C."/>
            <person name="Han C."/>
            <person name="Tapia R."/>
            <person name="Land M."/>
            <person name="Hauser L."/>
            <person name="Kyrpides N."/>
            <person name="Ivanova N."/>
            <person name="Pagani I."/>
            <person name="Johnson E."/>
            <person name="Mukhopadhyay B."/>
            <person name="Anderson I."/>
            <person name="Woyke T."/>
        </authorList>
    </citation>
    <scope>NUCLEOTIDE SEQUENCE [LARGE SCALE GENOMIC DNA]</scope>
    <source>
        <strain evidence="4 5">6</strain>
    </source>
</reference>